<dbReference type="InterPro" id="IPR023614">
    <property type="entry name" value="Porin_dom_sf"/>
</dbReference>
<proteinExistence type="predicted"/>
<dbReference type="InterPro" id="IPR050298">
    <property type="entry name" value="Gram-neg_bact_OMP"/>
</dbReference>
<keyword evidence="9" id="KW-0472">Membrane</keyword>
<keyword evidence="10" id="KW-0998">Cell outer membrane</keyword>
<dbReference type="CDD" id="cd00342">
    <property type="entry name" value="gram_neg_porins"/>
    <property type="match status" value="1"/>
</dbReference>
<organism evidence="13 14">
    <name type="scientific">Alloalcanivorax gelatiniphagus</name>
    <dbReference type="NCBI Taxonomy" id="1194167"/>
    <lineage>
        <taxon>Bacteria</taxon>
        <taxon>Pseudomonadati</taxon>
        <taxon>Pseudomonadota</taxon>
        <taxon>Gammaproteobacteria</taxon>
        <taxon>Oceanospirillales</taxon>
        <taxon>Alcanivoracaceae</taxon>
        <taxon>Alloalcanivorax</taxon>
    </lineage>
</organism>
<evidence type="ECO:0000256" key="2">
    <source>
        <dbReference type="ARBA" id="ARBA00011233"/>
    </source>
</evidence>
<evidence type="ECO:0000256" key="11">
    <source>
        <dbReference type="SAM" id="SignalP"/>
    </source>
</evidence>
<evidence type="ECO:0000256" key="8">
    <source>
        <dbReference type="ARBA" id="ARBA00023114"/>
    </source>
</evidence>
<evidence type="ECO:0000256" key="7">
    <source>
        <dbReference type="ARBA" id="ARBA00023065"/>
    </source>
</evidence>
<keyword evidence="4" id="KW-1134">Transmembrane beta strand</keyword>
<keyword evidence="5" id="KW-0812">Transmembrane</keyword>
<dbReference type="Gene3D" id="2.40.160.10">
    <property type="entry name" value="Porin"/>
    <property type="match status" value="1"/>
</dbReference>
<feature type="domain" description="Porin" evidence="12">
    <location>
        <begin position="15"/>
        <end position="340"/>
    </location>
</feature>
<evidence type="ECO:0000256" key="1">
    <source>
        <dbReference type="ARBA" id="ARBA00004571"/>
    </source>
</evidence>
<dbReference type="Pfam" id="PF13609">
    <property type="entry name" value="Porin_4"/>
    <property type="match status" value="1"/>
</dbReference>
<keyword evidence="7" id="KW-0406">Ion transport</keyword>
<comment type="subcellular location">
    <subcellularLocation>
        <location evidence="1">Cell outer membrane</location>
        <topology evidence="1">Multi-pass membrane protein</topology>
    </subcellularLocation>
</comment>
<evidence type="ECO:0000256" key="9">
    <source>
        <dbReference type="ARBA" id="ARBA00023136"/>
    </source>
</evidence>
<dbReference type="PANTHER" id="PTHR34501">
    <property type="entry name" value="PROTEIN YDDL-RELATED"/>
    <property type="match status" value="1"/>
</dbReference>
<evidence type="ECO:0000256" key="5">
    <source>
        <dbReference type="ARBA" id="ARBA00022692"/>
    </source>
</evidence>
<dbReference type="InterPro" id="IPR033900">
    <property type="entry name" value="Gram_neg_porin_domain"/>
</dbReference>
<reference evidence="13 14" key="1">
    <citation type="submission" date="2019-05" db="EMBL/GenBank/DDBJ databases">
        <title>Genome of Alcanivorax gelatiniphagus, an oil degrading marine bacteria.</title>
        <authorList>
            <person name="Kwon K.K."/>
        </authorList>
    </citation>
    <scope>NUCLEOTIDE SEQUENCE [LARGE SCALE GENOMIC DNA]</scope>
    <source>
        <strain evidence="13 14">MEBiC 08158</strain>
    </source>
</reference>
<dbReference type="PANTHER" id="PTHR34501:SF9">
    <property type="entry name" value="MAJOR OUTER MEMBRANE PROTEIN P.IA"/>
    <property type="match status" value="1"/>
</dbReference>
<keyword evidence="3" id="KW-0813">Transport</keyword>
<dbReference type="Proteomes" id="UP000739180">
    <property type="component" value="Unassembled WGS sequence"/>
</dbReference>
<comment type="caution">
    <text evidence="13">The sequence shown here is derived from an EMBL/GenBank/DDBJ whole genome shotgun (WGS) entry which is preliminary data.</text>
</comment>
<evidence type="ECO:0000313" key="14">
    <source>
        <dbReference type="Proteomes" id="UP000739180"/>
    </source>
</evidence>
<sequence>MKRHNKTFATLAGSALAGGLLLSGTAVAAQPQAKFYGLLDLWAGSIEKPANQDSTAQLAGGGMSTSFLGARVDYKVNEDVTFMAVAEMFLRPDTGEEGRYKGDEFFGRNAYIGASSKTWGELKAGRTKSPFFIPMVVTNSVKDSFAFSPMMLHTFNGGNGGAVMGDTTWNDSINYTTPSFGGLKANLVYAFGEEEGESGENKVGGNLIYRKGGLVATVAAMRVREGTLDNGGGAGERGNIPGATDQDAAMAGLSYNFGVATLYGQYMTLETDTTAGDVDTDTWQAGVAVPAGPGNVLASYANSDFSGAVDYERNTWAAGYDYIVSNQLDLYAMYLHDDIDDVGTGSTYGVGARFKF</sequence>
<comment type="subunit">
    <text evidence="2">Homotrimer.</text>
</comment>
<evidence type="ECO:0000259" key="12">
    <source>
        <dbReference type="Pfam" id="PF13609"/>
    </source>
</evidence>
<evidence type="ECO:0000313" key="13">
    <source>
        <dbReference type="EMBL" id="TMW14667.1"/>
    </source>
</evidence>
<evidence type="ECO:0000256" key="10">
    <source>
        <dbReference type="ARBA" id="ARBA00023237"/>
    </source>
</evidence>
<evidence type="ECO:0000256" key="3">
    <source>
        <dbReference type="ARBA" id="ARBA00022448"/>
    </source>
</evidence>
<keyword evidence="14" id="KW-1185">Reference proteome</keyword>
<gene>
    <name evidence="13" type="ORF">FGS76_02455</name>
</gene>
<dbReference type="EMBL" id="VCQT01000012">
    <property type="protein sequence ID" value="TMW14667.1"/>
    <property type="molecule type" value="Genomic_DNA"/>
</dbReference>
<protein>
    <submittedName>
        <fullName evidence="13">Porin</fullName>
    </submittedName>
</protein>
<accession>A0ABY2XR89</accession>
<dbReference type="RefSeq" id="WP_138771034.1">
    <property type="nucleotide sequence ID" value="NZ_JBHSSX010000057.1"/>
</dbReference>
<evidence type="ECO:0000256" key="6">
    <source>
        <dbReference type="ARBA" id="ARBA00022729"/>
    </source>
</evidence>
<feature type="signal peptide" evidence="11">
    <location>
        <begin position="1"/>
        <end position="28"/>
    </location>
</feature>
<keyword evidence="6 11" id="KW-0732">Signal</keyword>
<name>A0ABY2XR89_9GAMM</name>
<dbReference type="SUPFAM" id="SSF56935">
    <property type="entry name" value="Porins"/>
    <property type="match status" value="1"/>
</dbReference>
<evidence type="ECO:0000256" key="4">
    <source>
        <dbReference type="ARBA" id="ARBA00022452"/>
    </source>
</evidence>
<keyword evidence="8" id="KW-0626">Porin</keyword>
<feature type="chain" id="PRO_5045778299" evidence="11">
    <location>
        <begin position="29"/>
        <end position="356"/>
    </location>
</feature>